<dbReference type="STRING" id="409849.ENSPMGP00000027012"/>
<dbReference type="GO" id="GO:0005829">
    <property type="term" value="C:cytosol"/>
    <property type="evidence" value="ECO:0007669"/>
    <property type="project" value="TreeGrafter"/>
</dbReference>
<dbReference type="PANTHER" id="PTHR23077">
    <property type="entry name" value="AAA-FAMILY ATPASE"/>
    <property type="match status" value="1"/>
</dbReference>
<dbReference type="InterPro" id="IPR003593">
    <property type="entry name" value="AAA+_ATPase"/>
</dbReference>
<proteinExistence type="inferred from homology"/>
<dbReference type="InterPro" id="IPR027417">
    <property type="entry name" value="P-loop_NTPase"/>
</dbReference>
<evidence type="ECO:0000256" key="3">
    <source>
        <dbReference type="ARBA" id="ARBA00022840"/>
    </source>
</evidence>
<dbReference type="GO" id="GO:0005524">
    <property type="term" value="F:ATP binding"/>
    <property type="evidence" value="ECO:0007669"/>
    <property type="project" value="UniProtKB-KW"/>
</dbReference>
<name>A0A3B4BB87_9GOBI</name>
<protein>
    <recommendedName>
        <fullName evidence="6">AAA+ ATPase domain-containing protein</fullName>
    </recommendedName>
</protein>
<comment type="similarity">
    <text evidence="4">Belongs to the AAA ATPase family.</text>
</comment>
<dbReference type="InterPro" id="IPR003959">
    <property type="entry name" value="ATPase_AAA_core"/>
</dbReference>
<reference evidence="7" key="2">
    <citation type="submission" date="2025-09" db="UniProtKB">
        <authorList>
            <consortium name="Ensembl"/>
        </authorList>
    </citation>
    <scope>IDENTIFICATION</scope>
</reference>
<dbReference type="SMART" id="SM00382">
    <property type="entry name" value="AAA"/>
    <property type="match status" value="1"/>
</dbReference>
<dbReference type="PROSITE" id="PS00674">
    <property type="entry name" value="AAA"/>
    <property type="match status" value="2"/>
</dbReference>
<feature type="region of interest" description="Disordered" evidence="5">
    <location>
        <begin position="335"/>
        <end position="357"/>
    </location>
</feature>
<dbReference type="GO" id="GO:0030970">
    <property type="term" value="P:retrograde protein transport, ER to cytosol"/>
    <property type="evidence" value="ECO:0007669"/>
    <property type="project" value="TreeGrafter"/>
</dbReference>
<dbReference type="FunFam" id="3.40.50.300:FF:000018">
    <property type="entry name" value="Cell division control 48"/>
    <property type="match status" value="1"/>
</dbReference>
<dbReference type="SUPFAM" id="SSF52540">
    <property type="entry name" value="P-loop containing nucleoside triphosphate hydrolases"/>
    <property type="match status" value="2"/>
</dbReference>
<evidence type="ECO:0000313" key="7">
    <source>
        <dbReference type="Ensembl" id="ENSPMGP00000027012.1"/>
    </source>
</evidence>
<feature type="domain" description="AAA+ ATPase" evidence="6">
    <location>
        <begin position="137"/>
        <end position="276"/>
    </location>
</feature>
<keyword evidence="8" id="KW-1185">Reference proteome</keyword>
<evidence type="ECO:0000259" key="6">
    <source>
        <dbReference type="SMART" id="SM00382"/>
    </source>
</evidence>
<dbReference type="FunFam" id="1.10.8.60:FF:000079">
    <property type="entry name" value="Cell division cycle protein 48 homologue"/>
    <property type="match status" value="1"/>
</dbReference>
<accession>A0A3B4BB87</accession>
<dbReference type="PANTHER" id="PTHR23077:SF69">
    <property type="entry name" value="TRANSITIONAL ENDOPLASMIC RETICULUM ATPASE"/>
    <property type="match status" value="1"/>
</dbReference>
<dbReference type="GO" id="GO:0051228">
    <property type="term" value="P:mitotic spindle disassembly"/>
    <property type="evidence" value="ECO:0007669"/>
    <property type="project" value="TreeGrafter"/>
</dbReference>
<evidence type="ECO:0000256" key="4">
    <source>
        <dbReference type="RuleBase" id="RU003651"/>
    </source>
</evidence>
<dbReference type="Gene3D" id="1.10.8.60">
    <property type="match status" value="1"/>
</dbReference>
<feature type="compositionally biased region" description="Low complexity" evidence="5">
    <location>
        <begin position="395"/>
        <end position="404"/>
    </location>
</feature>
<feature type="region of interest" description="Disordered" evidence="5">
    <location>
        <begin position="395"/>
        <end position="432"/>
    </location>
</feature>
<dbReference type="GO" id="GO:0031593">
    <property type="term" value="F:polyubiquitin modification-dependent protein binding"/>
    <property type="evidence" value="ECO:0007669"/>
    <property type="project" value="TreeGrafter"/>
</dbReference>
<dbReference type="AlphaFoldDB" id="A0A3B4BB87"/>
<dbReference type="Ensembl" id="ENSPMGT00000028777.1">
    <property type="protein sequence ID" value="ENSPMGP00000027012.1"/>
    <property type="gene ID" value="ENSPMGG00000021803.1"/>
</dbReference>
<dbReference type="Pfam" id="PF00004">
    <property type="entry name" value="AAA"/>
    <property type="match status" value="2"/>
</dbReference>
<evidence type="ECO:0000256" key="1">
    <source>
        <dbReference type="ARBA" id="ARBA00022737"/>
    </source>
</evidence>
<sequence length="432" mass="47383">MDGLKQRAHVIVMAATNRPNSIDPALRRFGRFDREVDIGIPDATGRLEILQIHTKNMKLADDVDLEQVANETHGHVGADLAALCSEAALQAIRKKMDLIDLEDETIDAEVMNSLRDCCGGNITLEHPDKFLKFGMTPSKGVLFYGPPGCGKTLLAKAIANECQANFISIKGPELLTMWFGESEANVREIFDKARQAAPCVLFFDELDSIAKARGGNVGDGGGAADRVINQILTEMDGMSSKKNVFIIGATNRPDIIDPAILRPGRLDQLIYIPLPDEKSRMSILKANLRKSPISKDVDLDFLAKMTNGFSGADLTEICQRACKLAIRESIENEIRRERERQTNPSAMEVEEDDPVPEIRKDHFEEAMRFARRSVSDNDIRKYEMFAQTLQQSRGFGSFSSSSAAGGSGPTHGSGGSGSGPVYNEDNDDDLYG</sequence>
<feature type="compositionally biased region" description="Gly residues" evidence="5">
    <location>
        <begin position="405"/>
        <end position="418"/>
    </location>
</feature>
<dbReference type="InterPro" id="IPR041569">
    <property type="entry name" value="AAA_lid_3"/>
</dbReference>
<dbReference type="Proteomes" id="UP000261520">
    <property type="component" value="Unplaced"/>
</dbReference>
<dbReference type="Gene3D" id="3.40.50.300">
    <property type="entry name" value="P-loop containing nucleotide triphosphate hydrolases"/>
    <property type="match status" value="2"/>
</dbReference>
<dbReference type="Pfam" id="PF09336">
    <property type="entry name" value="Vps4_C"/>
    <property type="match status" value="1"/>
</dbReference>
<dbReference type="Pfam" id="PF17862">
    <property type="entry name" value="AAA_lid_3"/>
    <property type="match status" value="2"/>
</dbReference>
<keyword evidence="2 4" id="KW-0547">Nucleotide-binding</keyword>
<reference evidence="7" key="1">
    <citation type="submission" date="2025-08" db="UniProtKB">
        <authorList>
            <consortium name="Ensembl"/>
        </authorList>
    </citation>
    <scope>IDENTIFICATION</scope>
</reference>
<evidence type="ECO:0000313" key="8">
    <source>
        <dbReference type="Proteomes" id="UP000261520"/>
    </source>
</evidence>
<dbReference type="GO" id="GO:0097352">
    <property type="term" value="P:autophagosome maturation"/>
    <property type="evidence" value="ECO:0007669"/>
    <property type="project" value="TreeGrafter"/>
</dbReference>
<evidence type="ECO:0000256" key="5">
    <source>
        <dbReference type="SAM" id="MobiDB-lite"/>
    </source>
</evidence>
<dbReference type="GO" id="GO:0016887">
    <property type="term" value="F:ATP hydrolysis activity"/>
    <property type="evidence" value="ECO:0007669"/>
    <property type="project" value="InterPro"/>
</dbReference>
<evidence type="ECO:0000256" key="2">
    <source>
        <dbReference type="ARBA" id="ARBA00022741"/>
    </source>
</evidence>
<dbReference type="GO" id="GO:0034098">
    <property type="term" value="C:VCP-NPL4-UFD1 AAA ATPase complex"/>
    <property type="evidence" value="ECO:0007669"/>
    <property type="project" value="TreeGrafter"/>
</dbReference>
<keyword evidence="3 4" id="KW-0067">ATP-binding</keyword>
<dbReference type="FunFam" id="3.40.50.300:FF:004781">
    <property type="entry name" value="Bromodomain protein"/>
    <property type="match status" value="1"/>
</dbReference>
<organism evidence="7 8">
    <name type="scientific">Periophthalmus magnuspinnatus</name>
    <dbReference type="NCBI Taxonomy" id="409849"/>
    <lineage>
        <taxon>Eukaryota</taxon>
        <taxon>Metazoa</taxon>
        <taxon>Chordata</taxon>
        <taxon>Craniata</taxon>
        <taxon>Vertebrata</taxon>
        <taxon>Euteleostomi</taxon>
        <taxon>Actinopterygii</taxon>
        <taxon>Neopterygii</taxon>
        <taxon>Teleostei</taxon>
        <taxon>Neoteleostei</taxon>
        <taxon>Acanthomorphata</taxon>
        <taxon>Gobiaria</taxon>
        <taxon>Gobiiformes</taxon>
        <taxon>Gobioidei</taxon>
        <taxon>Gobiidae</taxon>
        <taxon>Oxudercinae</taxon>
        <taxon>Periophthalmus</taxon>
    </lineage>
</organism>
<dbReference type="InterPro" id="IPR050168">
    <property type="entry name" value="AAA_ATPase_domain"/>
</dbReference>
<dbReference type="GO" id="GO:0005634">
    <property type="term" value="C:nucleus"/>
    <property type="evidence" value="ECO:0007669"/>
    <property type="project" value="TreeGrafter"/>
</dbReference>
<keyword evidence="1" id="KW-0677">Repeat</keyword>
<dbReference type="InterPro" id="IPR015415">
    <property type="entry name" value="Spast_Vps4_C"/>
</dbReference>
<dbReference type="Gene3D" id="6.10.20.150">
    <property type="match status" value="1"/>
</dbReference>
<dbReference type="InterPro" id="IPR003960">
    <property type="entry name" value="ATPase_AAA_CS"/>
</dbReference>